<dbReference type="Proteomes" id="UP001388259">
    <property type="component" value="Unassembled WGS sequence"/>
</dbReference>
<evidence type="ECO:0000313" key="2">
    <source>
        <dbReference type="EMBL" id="MEM0573346.1"/>
    </source>
</evidence>
<comment type="caution">
    <text evidence="1">The sequence shown here is derived from an EMBL/GenBank/DDBJ whole genome shotgun (WGS) entry which is preliminary data.</text>
</comment>
<dbReference type="AlphaFoldDB" id="A0AB35YTM2"/>
<dbReference type="EMBL" id="JBANCF010000004">
    <property type="protein sequence ID" value="MEM0573346.1"/>
    <property type="molecule type" value="Genomic_DNA"/>
</dbReference>
<dbReference type="EMBL" id="JAZBJM010000001">
    <property type="protein sequence ID" value="MEM0516822.1"/>
    <property type="molecule type" value="Genomic_DNA"/>
</dbReference>
<evidence type="ECO:0000313" key="3">
    <source>
        <dbReference type="Proteomes" id="UP001388259"/>
    </source>
</evidence>
<evidence type="ECO:0000313" key="4">
    <source>
        <dbReference type="Proteomes" id="UP001390963"/>
    </source>
</evidence>
<gene>
    <name evidence="2" type="ORF">VZD24_07455</name>
    <name evidence="1" type="ORF">VZD85_00535</name>
</gene>
<accession>A0AB35YTM2</accession>
<dbReference type="RefSeq" id="WP_279447972.1">
    <property type="nucleotide sequence ID" value="NZ_JAZBJM010000001.1"/>
</dbReference>
<evidence type="ECO:0000313" key="1">
    <source>
        <dbReference type="EMBL" id="MEM0516822.1"/>
    </source>
</evidence>
<dbReference type="Proteomes" id="UP001390963">
    <property type="component" value="Unassembled WGS sequence"/>
</dbReference>
<keyword evidence="4" id="KW-1185">Reference proteome</keyword>
<proteinExistence type="predicted"/>
<sequence length="74" mass="8544">MLKFTQNKTPKLNFKKALKKPIPVKCVQIDEPFEVETMEGVMKGKAGDWLMIGVNDEKYVCDASIFKKTYELMK</sequence>
<reference evidence="1 4" key="1">
    <citation type="submission" date="2024-01" db="EMBL/GenBank/DDBJ databases">
        <title>Aequorivita flavus sp. nov., isolated from deep-sea sediment.</title>
        <authorList>
            <person name="Chen X."/>
        </authorList>
    </citation>
    <scope>NUCLEOTIDE SEQUENCE</scope>
    <source>
        <strain evidence="1">MCCC 1A16923</strain>
        <strain evidence="2 4">MCCC 1A16935</strain>
    </source>
</reference>
<protein>
    <submittedName>
        <fullName evidence="1">Uncharacterized protein</fullName>
    </submittedName>
</protein>
<name>A0AB35YTM2_9FLAO</name>
<organism evidence="1 3">
    <name type="scientific">Aequorivita flava</name>
    <dbReference type="NCBI Taxonomy" id="3114371"/>
    <lineage>
        <taxon>Bacteria</taxon>
        <taxon>Pseudomonadati</taxon>
        <taxon>Bacteroidota</taxon>
        <taxon>Flavobacteriia</taxon>
        <taxon>Flavobacteriales</taxon>
        <taxon>Flavobacteriaceae</taxon>
        <taxon>Aequorivita</taxon>
    </lineage>
</organism>